<dbReference type="SUPFAM" id="SSF53686">
    <property type="entry name" value="Tryptophan synthase beta subunit-like PLP-dependent enzymes"/>
    <property type="match status" value="1"/>
</dbReference>
<dbReference type="InterPro" id="IPR029144">
    <property type="entry name" value="Thr_synth_N"/>
</dbReference>
<keyword evidence="9" id="KW-0456">Lyase</keyword>
<comment type="catalytic activity">
    <reaction evidence="10">
        <text>O-phospho-L-homoserine + H2O = L-threonine + phosphate</text>
        <dbReference type="Rhea" id="RHEA:10840"/>
        <dbReference type="ChEBI" id="CHEBI:15377"/>
        <dbReference type="ChEBI" id="CHEBI:43474"/>
        <dbReference type="ChEBI" id="CHEBI:57590"/>
        <dbReference type="ChEBI" id="CHEBI:57926"/>
        <dbReference type="EC" id="4.2.3.1"/>
    </reaction>
</comment>
<dbReference type="PANTHER" id="PTHR42690:SF1">
    <property type="entry name" value="THREONINE SYNTHASE-LIKE 2"/>
    <property type="match status" value="1"/>
</dbReference>
<evidence type="ECO:0000256" key="10">
    <source>
        <dbReference type="ARBA" id="ARBA00049144"/>
    </source>
</evidence>
<dbReference type="UniPathway" id="UPA00050">
    <property type="reaction ID" value="UER00065"/>
</dbReference>
<comment type="cofactor">
    <cofactor evidence="1 12">
        <name>pyridoxal 5'-phosphate</name>
        <dbReference type="ChEBI" id="CHEBI:597326"/>
    </cofactor>
</comment>
<dbReference type="GO" id="GO:0004795">
    <property type="term" value="F:threonine synthase activity"/>
    <property type="evidence" value="ECO:0007669"/>
    <property type="project" value="UniProtKB-UniRule"/>
</dbReference>
<dbReference type="InterPro" id="IPR001926">
    <property type="entry name" value="TrpB-like_PALP"/>
</dbReference>
<dbReference type="EC" id="4.2.3.1" evidence="4 11"/>
<evidence type="ECO:0000259" key="14">
    <source>
        <dbReference type="Pfam" id="PF14821"/>
    </source>
</evidence>
<reference evidence="16" key="1">
    <citation type="submission" date="2017-09" db="EMBL/GenBank/DDBJ databases">
        <title>Depth-based differentiation of microbial function through sediment-hosted aquifers and enrichment of novel symbionts in the deep terrestrial subsurface.</title>
        <authorList>
            <person name="Probst A.J."/>
            <person name="Ladd B."/>
            <person name="Jarett J.K."/>
            <person name="Geller-Mcgrath D.E."/>
            <person name="Sieber C.M.K."/>
            <person name="Emerson J.B."/>
            <person name="Anantharaman K."/>
            <person name="Thomas B.C."/>
            <person name="Malmstrom R."/>
            <person name="Stieglmeier M."/>
            <person name="Klingl A."/>
            <person name="Woyke T."/>
            <person name="Ryan C.M."/>
            <person name="Banfield J.F."/>
        </authorList>
    </citation>
    <scope>NUCLEOTIDE SEQUENCE [LARGE SCALE GENOMIC DNA]</scope>
</reference>
<feature type="modified residue" description="N6-(pyridoxal phosphate)lysine" evidence="12">
    <location>
        <position position="106"/>
    </location>
</feature>
<evidence type="ECO:0000256" key="9">
    <source>
        <dbReference type="ARBA" id="ARBA00023239"/>
    </source>
</evidence>
<accession>A0A2H0VB58</accession>
<feature type="domain" description="Tryptophan synthase beta chain-like PALP" evidence="13">
    <location>
        <begin position="86"/>
        <end position="378"/>
    </location>
</feature>
<dbReference type="PROSITE" id="PS00165">
    <property type="entry name" value="DEHYDRATASE_SER_THR"/>
    <property type="match status" value="1"/>
</dbReference>
<feature type="domain" description="Threonine synthase N-terminal" evidence="14">
    <location>
        <begin position="2"/>
        <end position="79"/>
    </location>
</feature>
<dbReference type="Gene3D" id="3.90.1380.10">
    <property type="entry name" value="Threonine synthase, N-terminal domain"/>
    <property type="match status" value="1"/>
</dbReference>
<comment type="pathway">
    <text evidence="2">Amino-acid biosynthesis; L-threonine biosynthesis; L-threonine from L-aspartate: step 5/5.</text>
</comment>
<dbReference type="Pfam" id="PF14821">
    <property type="entry name" value="Thr_synth_N"/>
    <property type="match status" value="1"/>
</dbReference>
<proteinExistence type="inferred from homology"/>
<evidence type="ECO:0000256" key="2">
    <source>
        <dbReference type="ARBA" id="ARBA00004979"/>
    </source>
</evidence>
<evidence type="ECO:0000256" key="11">
    <source>
        <dbReference type="NCBIfam" id="TIGR00260"/>
    </source>
</evidence>
<keyword evidence="8 12" id="KW-0663">Pyridoxal phosphate</keyword>
<dbReference type="Proteomes" id="UP000230922">
    <property type="component" value="Unassembled WGS sequence"/>
</dbReference>
<evidence type="ECO:0000256" key="3">
    <source>
        <dbReference type="ARBA" id="ARBA00005517"/>
    </source>
</evidence>
<protein>
    <recommendedName>
        <fullName evidence="5 11">Threonine synthase</fullName>
        <ecNumber evidence="4 11">4.2.3.1</ecNumber>
    </recommendedName>
</protein>
<dbReference type="Pfam" id="PF00291">
    <property type="entry name" value="PALP"/>
    <property type="match status" value="1"/>
</dbReference>
<evidence type="ECO:0000256" key="8">
    <source>
        <dbReference type="ARBA" id="ARBA00022898"/>
    </source>
</evidence>
<dbReference type="InterPro" id="IPR000634">
    <property type="entry name" value="Ser/Thr_deHydtase_PyrdxlP-BS"/>
</dbReference>
<evidence type="ECO:0000256" key="1">
    <source>
        <dbReference type="ARBA" id="ARBA00001933"/>
    </source>
</evidence>
<evidence type="ECO:0000313" key="16">
    <source>
        <dbReference type="Proteomes" id="UP000230922"/>
    </source>
</evidence>
<dbReference type="Gene3D" id="3.40.50.1100">
    <property type="match status" value="2"/>
</dbReference>
<evidence type="ECO:0000256" key="7">
    <source>
        <dbReference type="ARBA" id="ARBA00022697"/>
    </source>
</evidence>
<comment type="similarity">
    <text evidence="3">Belongs to the threonine synthase family.</text>
</comment>
<dbReference type="EMBL" id="PFAK01000027">
    <property type="protein sequence ID" value="PIR96324.1"/>
    <property type="molecule type" value="Genomic_DNA"/>
</dbReference>
<organism evidence="15 16">
    <name type="scientific">Candidatus Doudnabacteria bacterium CG10_big_fil_rev_8_21_14_0_10_42_18</name>
    <dbReference type="NCBI Taxonomy" id="1974552"/>
    <lineage>
        <taxon>Bacteria</taxon>
        <taxon>Candidatus Doudnaibacteriota</taxon>
    </lineage>
</organism>
<evidence type="ECO:0000256" key="5">
    <source>
        <dbReference type="ARBA" id="ARBA00018679"/>
    </source>
</evidence>
<dbReference type="GO" id="GO:0009088">
    <property type="term" value="P:threonine biosynthetic process"/>
    <property type="evidence" value="ECO:0007669"/>
    <property type="project" value="UniProtKB-UniRule"/>
</dbReference>
<evidence type="ECO:0000259" key="13">
    <source>
        <dbReference type="Pfam" id="PF00291"/>
    </source>
</evidence>
<keyword evidence="7" id="KW-0791">Threonine biosynthesis</keyword>
<evidence type="ECO:0000256" key="4">
    <source>
        <dbReference type="ARBA" id="ARBA00013028"/>
    </source>
</evidence>
<name>A0A2H0VB58_9BACT</name>
<gene>
    <name evidence="15" type="ORF">COT92_01670</name>
</gene>
<evidence type="ECO:0000256" key="12">
    <source>
        <dbReference type="PIRSR" id="PIRSR604450-51"/>
    </source>
</evidence>
<dbReference type="PANTHER" id="PTHR42690">
    <property type="entry name" value="THREONINE SYNTHASE FAMILY MEMBER"/>
    <property type="match status" value="1"/>
</dbReference>
<comment type="caution">
    <text evidence="15">The sequence shown here is derived from an EMBL/GenBank/DDBJ whole genome shotgun (WGS) entry which is preliminary data.</text>
</comment>
<dbReference type="NCBIfam" id="TIGR00260">
    <property type="entry name" value="thrC"/>
    <property type="match status" value="1"/>
</dbReference>
<evidence type="ECO:0000313" key="15">
    <source>
        <dbReference type="EMBL" id="PIR96324.1"/>
    </source>
</evidence>
<evidence type="ECO:0000256" key="6">
    <source>
        <dbReference type="ARBA" id="ARBA00022605"/>
    </source>
</evidence>
<dbReference type="InterPro" id="IPR004450">
    <property type="entry name" value="Thr_synthase-like"/>
</dbReference>
<dbReference type="InterPro" id="IPR036052">
    <property type="entry name" value="TrpB-like_PALP_sf"/>
</dbReference>
<dbReference type="InterPro" id="IPR051166">
    <property type="entry name" value="Threonine_Synthase"/>
</dbReference>
<dbReference type="GO" id="GO:0030170">
    <property type="term" value="F:pyridoxal phosphate binding"/>
    <property type="evidence" value="ECO:0007669"/>
    <property type="project" value="InterPro"/>
</dbReference>
<dbReference type="AlphaFoldDB" id="A0A2H0VB58"/>
<sequence length="433" mass="48061">MKYSSTSGRSRNFSFKDAVLLGLAPDSGLFMPNELPHLPKKFFKELGQKSFSEIAEDVAKKYIEEISVPELQKIIKGAFSFPVPLKQLDESLYVLELFHGPTMAFKDFGARFLARAMGYFARGQETKLNIIVATSGDTGSAVASGFFKVPRAHVYILYPSKKVSAFQEKQLTTYGHNITALEVKGTFDDCQRLAKQVLGDGELNGTMKFSSANSINFGRLLPQSFYYFYAAGQLQRKKIFTPPVFVVPSGNFGHLTSGLLAKRMGLNVFKFLAATNANNTVPKYLATGKYRPKASKHTISNAMDVGNPSNFARMSELYGADYKKMGKDISGVSVTDALTRQTIAKIYKRYNYILDPHTAVGVAAVTKPGFVKRRPTVVLGTAHPAKFKEMVEPVIKRRVGYPPQLKAAVKKKKHSILVSKDYKELKKVLMNLN</sequence>
<dbReference type="InterPro" id="IPR037158">
    <property type="entry name" value="Thr_synth_N_sf"/>
</dbReference>
<keyword evidence="6" id="KW-0028">Amino-acid biosynthesis</keyword>